<comment type="caution">
    <text evidence="6">The sequence shown here is derived from an EMBL/GenBank/DDBJ whole genome shotgun (WGS) entry which is preliminary data.</text>
</comment>
<evidence type="ECO:0000259" key="5">
    <source>
        <dbReference type="PROSITE" id="PS50977"/>
    </source>
</evidence>
<dbReference type="PANTHER" id="PTHR30055">
    <property type="entry name" value="HTH-TYPE TRANSCRIPTIONAL REGULATOR RUTR"/>
    <property type="match status" value="1"/>
</dbReference>
<dbReference type="PROSITE" id="PS01081">
    <property type="entry name" value="HTH_TETR_1"/>
    <property type="match status" value="1"/>
</dbReference>
<dbReference type="GO" id="GO:0000976">
    <property type="term" value="F:transcription cis-regulatory region binding"/>
    <property type="evidence" value="ECO:0007669"/>
    <property type="project" value="TreeGrafter"/>
</dbReference>
<dbReference type="STRING" id="1449350.OCH239_05765"/>
<dbReference type="PRINTS" id="PR00455">
    <property type="entry name" value="HTHTETR"/>
</dbReference>
<organism evidence="6 7">
    <name type="scientific">Roseivivax halodurans JCM 10272</name>
    <dbReference type="NCBI Taxonomy" id="1449350"/>
    <lineage>
        <taxon>Bacteria</taxon>
        <taxon>Pseudomonadati</taxon>
        <taxon>Pseudomonadota</taxon>
        <taxon>Alphaproteobacteria</taxon>
        <taxon>Rhodobacterales</taxon>
        <taxon>Roseobacteraceae</taxon>
        <taxon>Roseivivax</taxon>
    </lineage>
</organism>
<accession>X7ED66</accession>
<protein>
    <recommendedName>
        <fullName evidence="5">HTH tetR-type domain-containing protein</fullName>
    </recommendedName>
</protein>
<keyword evidence="3" id="KW-0804">Transcription</keyword>
<evidence type="ECO:0000256" key="3">
    <source>
        <dbReference type="ARBA" id="ARBA00023163"/>
    </source>
</evidence>
<dbReference type="OrthoDB" id="8478851at2"/>
<sequence>MSDTSFSELRWMRTVQQNRSRKTQGALLDAAERLFAKQGLDETSVTEIAAEAEVSVGALYHHFRDKCALYHAVIDRIREEMAATNAAALDPARHEGASIKDILRGYICFVIEELIGSPVMQLLDSPDLRGMPDLLTRILEQKAEFNAGLAALLRARSGEIGHPDPERAIAFAVDYMAAITKWRSHHVVWPRETSGMPDEAYVEEALRAVYCYLDLKRR</sequence>
<evidence type="ECO:0000256" key="2">
    <source>
        <dbReference type="ARBA" id="ARBA00023125"/>
    </source>
</evidence>
<dbReference type="EMBL" id="JALZ01000015">
    <property type="protein sequence ID" value="ETX14019.1"/>
    <property type="molecule type" value="Genomic_DNA"/>
</dbReference>
<dbReference type="InterPro" id="IPR009057">
    <property type="entry name" value="Homeodomain-like_sf"/>
</dbReference>
<evidence type="ECO:0000313" key="6">
    <source>
        <dbReference type="EMBL" id="ETX14019.1"/>
    </source>
</evidence>
<dbReference type="InterPro" id="IPR050109">
    <property type="entry name" value="HTH-type_TetR-like_transc_reg"/>
</dbReference>
<dbReference type="RefSeq" id="WP_051489477.1">
    <property type="nucleotide sequence ID" value="NZ_JALZ01000015.1"/>
</dbReference>
<evidence type="ECO:0000313" key="7">
    <source>
        <dbReference type="Proteomes" id="UP000022447"/>
    </source>
</evidence>
<dbReference type="Proteomes" id="UP000022447">
    <property type="component" value="Unassembled WGS sequence"/>
</dbReference>
<evidence type="ECO:0000256" key="4">
    <source>
        <dbReference type="PROSITE-ProRule" id="PRU00335"/>
    </source>
</evidence>
<dbReference type="GO" id="GO:0003700">
    <property type="term" value="F:DNA-binding transcription factor activity"/>
    <property type="evidence" value="ECO:0007669"/>
    <property type="project" value="TreeGrafter"/>
</dbReference>
<dbReference type="SUPFAM" id="SSF46689">
    <property type="entry name" value="Homeodomain-like"/>
    <property type="match status" value="1"/>
</dbReference>
<dbReference type="AlphaFoldDB" id="X7ED66"/>
<keyword evidence="1" id="KW-0805">Transcription regulation</keyword>
<dbReference type="Pfam" id="PF00440">
    <property type="entry name" value="TetR_N"/>
    <property type="match status" value="1"/>
</dbReference>
<keyword evidence="7" id="KW-1185">Reference proteome</keyword>
<proteinExistence type="predicted"/>
<dbReference type="InterPro" id="IPR023772">
    <property type="entry name" value="DNA-bd_HTH_TetR-type_CS"/>
</dbReference>
<dbReference type="PATRIC" id="fig|1449350.3.peg.2833"/>
<keyword evidence="2 4" id="KW-0238">DNA-binding</keyword>
<feature type="domain" description="HTH tetR-type" evidence="5">
    <location>
        <begin position="21"/>
        <end position="81"/>
    </location>
</feature>
<name>X7ED66_9RHOB</name>
<feature type="DNA-binding region" description="H-T-H motif" evidence="4">
    <location>
        <begin position="44"/>
        <end position="63"/>
    </location>
</feature>
<reference evidence="6 7" key="1">
    <citation type="submission" date="2014-01" db="EMBL/GenBank/DDBJ databases">
        <title>Roseivivax halodurans JCM 10272 Genome Sequencing.</title>
        <authorList>
            <person name="Lai Q."/>
            <person name="Li G."/>
            <person name="Shao Z."/>
        </authorList>
    </citation>
    <scope>NUCLEOTIDE SEQUENCE [LARGE SCALE GENOMIC DNA]</scope>
    <source>
        <strain evidence="6 7">JCM 10272</strain>
    </source>
</reference>
<dbReference type="PANTHER" id="PTHR30055:SF234">
    <property type="entry name" value="HTH-TYPE TRANSCRIPTIONAL REGULATOR BETI"/>
    <property type="match status" value="1"/>
</dbReference>
<evidence type="ECO:0000256" key="1">
    <source>
        <dbReference type="ARBA" id="ARBA00023015"/>
    </source>
</evidence>
<dbReference type="InterPro" id="IPR001647">
    <property type="entry name" value="HTH_TetR"/>
</dbReference>
<dbReference type="PROSITE" id="PS50977">
    <property type="entry name" value="HTH_TETR_2"/>
    <property type="match status" value="1"/>
</dbReference>
<gene>
    <name evidence="6" type="ORF">OCH239_05765</name>
</gene>
<dbReference type="eggNOG" id="COG1309">
    <property type="taxonomic scope" value="Bacteria"/>
</dbReference>
<dbReference type="Gene3D" id="1.10.357.10">
    <property type="entry name" value="Tetracycline Repressor, domain 2"/>
    <property type="match status" value="1"/>
</dbReference>